<evidence type="ECO:0000256" key="6">
    <source>
        <dbReference type="ARBA" id="ARBA00023136"/>
    </source>
</evidence>
<sequence>MSDLKIVTVSYRTMTKSYFIAVICAYFTFLSVHFSDVNSECVLKPVENIDCYDNDMYLITNESVVKFSDRITIVITTEPDGCVGARNFIMLHIPPSDGIYKKEGAKGQELLSITSNEVYIAPYVLKHLGPVITRLYRYDDTTKNVIGDGKECKFTVVLSDPIATLIGGSEYRYPAETESIVKCHAENPNVQNKSMVNLDFKWECSIQKGNDYGFCNSNVMNKAANKTTITIPTEAAQVENIYLIKVTVSLRNHSENATIVTQKISFHKKTSVTLGIQCIKNCAPLSKVTLTSEPVILKAVGRNWSPSEDNLNWTVTDSENNEINYSTLKSKTGSQFYLKPEPLKEDQLYLVRCQVIGGEHDGLSAEITLDTNLPPVPKCNVNPTEGIAFQTPFRIECLSIFHKVYYEGFALKHPRETLLFETRNLEEETFMLPADSKLKLNVIYVDFDLTTEITLDVKVAKCMNLTGKSDKEINQIVNDKLQEALEYSQSGHDEFALQGIGAIVSEYSDTVSDKIIVAELDNTVISALEEINLNNPKSAQQVVDIISQIIPRYEKADPDISEKSTDICWDARTVLDNQVENEENTQFMKDQIKHTMKSMASCSQAGLNANFDSVKTENVTVSLPTTGAPLMTIPGLKENYPDYNDDEHSTDNMAKFEKASNNMKNICFSNAKMMSPTMVPEEDPIKVTQDSLTIITGRMYCTEVNSRKISDENNIKFWVQPSIECKNRHTPIIDVLLCSTLKNPYWYIDNITLITPVVYAKFIGLKKKSSFMIDLVERASVRFKLSLPAIDVIAPQKLTIHEAELPAKSISSLDEEDFYETISIHRIFVAKYQGFTVHFELIDNLDSYEVTVTDFEKPTYNFFKSNSRKMNISNKIIDITTIKDYDSFWFLSLLPSDEMKNQKSNYSFTVSTTGCYSWNDTSKYWEPACFALAGRVISPDITCFCQYGTTFTGFVKDIKVNLEESIPIDFYIEFQFFWVIYVTTLVTFLIFLVVLFLVEFEQPIDILDMVFFLGDVPSFCQYAYILKVKTGKKRRSGTTANITIQLYGSQGNSLPHVLNFPDPELVMLRKNTEIWFVFATSNALGNLKNIEIWFDSLGHDTRWYCSYVEVFDIQLEKTWMFEVERWFDIEIPEGSKVSVVPTQKQEIKKTTTQIKIGNAIKRVLGKTANEIHLWNLWSSDLLLSRKERTCLIFFFIISMYVVIMLLFSIPRFNESDVIDLNTFGFDTTLIWTPIVGNFIAMLLNFPLVFTMKRHRIKTLTIKKKPIDVINISWNITTAITTIFLSVLIICGFWIPWDTSLLWLVSVILGVCLNILVVQNLFRFFYGCYIRVPEYMLDSMNKTSKVILDYVELQRTWIYKRFGSMGLRPYLQHLYTPLDVITARDRYKWEETKAALKEILEDLAMITVYVSLLYIVLLFDRDNQSYYNHEEIKNLVLGRMVPKEITLDSIENVESFISEVLLPSVQSVQWYKEYAEDYPGMSKDFSNKYLGVIRLRQHRTKEVPCKLPKVMSYLNITCRPDFNVLKEKGDFSRGWQPATDKSYITTERMASVWKYTDSKYTGSPSHFGEYATYPGGGYVASLGRHLKNSLINMKYLKKHKWLDLRTRALFIEFLSYNPNVNLFNGVTLIFEANSAGDIFRNFQIHTRKLLMIDQKQIYTKNLVSNGFLLIIVILMIRVVYKLKKKKKEYFRDIWSILDIFILILSISSIYLYYARLQTIHSYVTAIIEAKNNEFVNYFDLFTADNTLATLSATLVFVATLRLWKLLRVMVIVKTAEKTINDAGSSLLLCLIYQMMLVVVFSIAGVLLFGNGAEDFKSFRISFPTLLLLSLNLNSDFDLNILYRHPMGIPFYITYMLVSFFFINLYIAIINLHYADTKNFYDDTPNLIEKYLNEKWIYYKSLLTIKAKKLRGGADDLIENELVIKPKPGERYENCFTIAKSRLNAMALVSMCVLRNLEQHRTMTSKDIDLMSKTISAMFHKESSEKEMFFLSGDSHHIKFVDNRKIMKIAEICEKFVRICLNISHVSRLHHHPWIEERIHRIDTLIDNAKMILAVLENIQIR</sequence>
<organism evidence="10 11">
    <name type="scientific">Hypothenemus hampei</name>
    <name type="common">Coffee berry borer</name>
    <dbReference type="NCBI Taxonomy" id="57062"/>
    <lineage>
        <taxon>Eukaryota</taxon>
        <taxon>Metazoa</taxon>
        <taxon>Ecdysozoa</taxon>
        <taxon>Arthropoda</taxon>
        <taxon>Hexapoda</taxon>
        <taxon>Insecta</taxon>
        <taxon>Pterygota</taxon>
        <taxon>Neoptera</taxon>
        <taxon>Endopterygota</taxon>
        <taxon>Coleoptera</taxon>
        <taxon>Polyphaga</taxon>
        <taxon>Cucujiformia</taxon>
        <taxon>Curculionidae</taxon>
        <taxon>Scolytinae</taxon>
        <taxon>Hypothenemus</taxon>
    </lineage>
</organism>
<evidence type="ECO:0000256" key="4">
    <source>
        <dbReference type="ARBA" id="ARBA00022729"/>
    </source>
</evidence>
<dbReference type="InterPro" id="IPR002859">
    <property type="entry name" value="PKD/REJ-like"/>
</dbReference>
<evidence type="ECO:0000313" key="11">
    <source>
        <dbReference type="Proteomes" id="UP001566132"/>
    </source>
</evidence>
<keyword evidence="5 8" id="KW-1133">Transmembrane helix</keyword>
<evidence type="ECO:0000256" key="3">
    <source>
        <dbReference type="ARBA" id="ARBA00022692"/>
    </source>
</evidence>
<dbReference type="InterPro" id="IPR036392">
    <property type="entry name" value="PLAT/LH2_dom_sf"/>
</dbReference>
<feature type="transmembrane region" description="Helical" evidence="8">
    <location>
        <begin position="1691"/>
        <end position="1712"/>
    </location>
</feature>
<feature type="transmembrane region" description="Helical" evidence="8">
    <location>
        <begin position="1229"/>
        <end position="1250"/>
    </location>
</feature>
<keyword evidence="11" id="KW-1185">Reference proteome</keyword>
<dbReference type="SMART" id="SM00308">
    <property type="entry name" value="LH2"/>
    <property type="match status" value="1"/>
</dbReference>
<evidence type="ECO:0000256" key="2">
    <source>
        <dbReference type="ARBA" id="ARBA00007200"/>
    </source>
</evidence>
<feature type="transmembrane region" description="Helical" evidence="8">
    <location>
        <begin position="1300"/>
        <end position="1321"/>
    </location>
</feature>
<dbReference type="PROSITE" id="PS50095">
    <property type="entry name" value="PLAT"/>
    <property type="match status" value="1"/>
</dbReference>
<dbReference type="SUPFAM" id="SSF49723">
    <property type="entry name" value="Lipase/lipooxygenase domain (PLAT/LH2 domain)"/>
    <property type="match status" value="1"/>
</dbReference>
<protein>
    <recommendedName>
        <fullName evidence="9">PLAT domain-containing protein</fullName>
    </recommendedName>
</protein>
<gene>
    <name evidence="10" type="ORF">ABEB36_003513</name>
</gene>
<comment type="subcellular location">
    <subcellularLocation>
        <location evidence="1">Membrane</location>
        <topology evidence="1">Multi-pass membrane protein</topology>
    </subcellularLocation>
</comment>
<comment type="caution">
    <text evidence="10">The sequence shown here is derived from an EMBL/GenBank/DDBJ whole genome shotgun (WGS) entry which is preliminary data.</text>
</comment>
<evidence type="ECO:0000256" key="5">
    <source>
        <dbReference type="ARBA" id="ARBA00022989"/>
    </source>
</evidence>
<feature type="domain" description="PLAT" evidence="9">
    <location>
        <begin position="1022"/>
        <end position="1141"/>
    </location>
</feature>
<keyword evidence="4" id="KW-0732">Signal</keyword>
<dbReference type="PANTHER" id="PTHR10877">
    <property type="entry name" value="POLYCYSTIN FAMILY MEMBER"/>
    <property type="match status" value="1"/>
</dbReference>
<proteinExistence type="inferred from homology"/>
<dbReference type="InterPro" id="IPR001024">
    <property type="entry name" value="PLAT/LH2_dom"/>
</dbReference>
<feature type="transmembrane region" description="Helical" evidence="8">
    <location>
        <begin position="1746"/>
        <end position="1765"/>
    </location>
</feature>
<dbReference type="GO" id="GO:0016020">
    <property type="term" value="C:membrane"/>
    <property type="evidence" value="ECO:0007669"/>
    <property type="project" value="UniProtKB-SubCell"/>
</dbReference>
<dbReference type="InterPro" id="IPR046791">
    <property type="entry name" value="Polycystin_dom"/>
</dbReference>
<dbReference type="Pfam" id="PF08016">
    <property type="entry name" value="PKD_channel"/>
    <property type="match status" value="1"/>
</dbReference>
<comment type="similarity">
    <text evidence="2">Belongs to the polycystin family.</text>
</comment>
<dbReference type="InterPro" id="IPR013122">
    <property type="entry name" value="PKD1_2_channel"/>
</dbReference>
<accession>A0ABD1FCK2</accession>
<feature type="transmembrane region" description="Helical" evidence="8">
    <location>
        <begin position="976"/>
        <end position="998"/>
    </location>
</feature>
<dbReference type="Proteomes" id="UP001566132">
    <property type="component" value="Unassembled WGS sequence"/>
</dbReference>
<dbReference type="Pfam" id="PF20519">
    <property type="entry name" value="Polycystin_dom"/>
    <property type="match status" value="1"/>
</dbReference>
<keyword evidence="3 8" id="KW-0812">Transmembrane</keyword>
<feature type="transmembrane region" description="Helical" evidence="8">
    <location>
        <begin position="1661"/>
        <end position="1679"/>
    </location>
</feature>
<feature type="transmembrane region" description="Helical" evidence="8">
    <location>
        <begin position="1849"/>
        <end position="1872"/>
    </location>
</feature>
<feature type="transmembrane region" description="Helical" evidence="8">
    <location>
        <begin position="1190"/>
        <end position="1209"/>
    </location>
</feature>
<keyword evidence="6 8" id="KW-0472">Membrane</keyword>
<reference evidence="10 11" key="1">
    <citation type="submission" date="2024-05" db="EMBL/GenBank/DDBJ databases">
        <title>Genetic variation in Jamaican populations of the coffee berry borer (Hypothenemus hampei).</title>
        <authorList>
            <person name="Errbii M."/>
            <person name="Myrie A."/>
        </authorList>
    </citation>
    <scope>NUCLEOTIDE SEQUENCE [LARGE SCALE GENOMIC DNA]</scope>
    <source>
        <strain evidence="10">JA-Hopewell-2020-01-JO</strain>
        <tissue evidence="10">Whole body</tissue>
    </source>
</reference>
<dbReference type="Gene3D" id="1.10.287.70">
    <property type="match status" value="1"/>
</dbReference>
<name>A0ABD1FCK2_HYPHA</name>
<evidence type="ECO:0000259" key="9">
    <source>
        <dbReference type="PROSITE" id="PS50095"/>
    </source>
</evidence>
<feature type="transmembrane region" description="Helical" evidence="8">
    <location>
        <begin position="1785"/>
        <end position="1807"/>
    </location>
</feature>
<feature type="transmembrane region" description="Helical" evidence="8">
    <location>
        <begin position="1271"/>
        <end position="1294"/>
    </location>
</feature>
<dbReference type="InterPro" id="IPR051223">
    <property type="entry name" value="Polycystin"/>
</dbReference>
<comment type="caution">
    <text evidence="7">Lacks conserved residue(s) required for the propagation of feature annotation.</text>
</comment>
<dbReference type="Pfam" id="PF01477">
    <property type="entry name" value="PLAT"/>
    <property type="match status" value="1"/>
</dbReference>
<dbReference type="Pfam" id="PF02010">
    <property type="entry name" value="REJ"/>
    <property type="match status" value="1"/>
</dbReference>
<evidence type="ECO:0000256" key="8">
    <source>
        <dbReference type="SAM" id="Phobius"/>
    </source>
</evidence>
<dbReference type="PANTHER" id="PTHR10877:SF194">
    <property type="entry name" value="LOCATION OF VULVA DEFECTIVE 1"/>
    <property type="match status" value="1"/>
</dbReference>
<evidence type="ECO:0000256" key="1">
    <source>
        <dbReference type="ARBA" id="ARBA00004141"/>
    </source>
</evidence>
<evidence type="ECO:0000313" key="10">
    <source>
        <dbReference type="EMBL" id="KAL1514222.1"/>
    </source>
</evidence>
<evidence type="ECO:0000256" key="7">
    <source>
        <dbReference type="PROSITE-ProRule" id="PRU00152"/>
    </source>
</evidence>
<dbReference type="EMBL" id="JBDJPC010000002">
    <property type="protein sequence ID" value="KAL1514222.1"/>
    <property type="molecule type" value="Genomic_DNA"/>
</dbReference>
<dbReference type="Gene3D" id="2.60.60.20">
    <property type="entry name" value="PLAT/LH2 domain"/>
    <property type="match status" value="1"/>
</dbReference>